<dbReference type="EMBL" id="MQUC01000003">
    <property type="protein sequence ID" value="PRP68418.1"/>
    <property type="molecule type" value="Genomic_DNA"/>
</dbReference>
<name>A0A2S9WY64_9FLAO</name>
<evidence type="ECO:0000313" key="2">
    <source>
        <dbReference type="Proteomes" id="UP000239532"/>
    </source>
</evidence>
<evidence type="ECO:0008006" key="3">
    <source>
        <dbReference type="Google" id="ProtNLM"/>
    </source>
</evidence>
<proteinExistence type="predicted"/>
<accession>A0A2S9WY64</accession>
<dbReference type="RefSeq" id="WP_105984048.1">
    <property type="nucleotide sequence ID" value="NZ_MQUC01000003.1"/>
</dbReference>
<protein>
    <recommendedName>
        <fullName evidence="3">DUF1800 domain-containing protein</fullName>
    </recommendedName>
</protein>
<dbReference type="InterPro" id="IPR014917">
    <property type="entry name" value="DUF1800"/>
</dbReference>
<dbReference type="Pfam" id="PF08811">
    <property type="entry name" value="DUF1800"/>
    <property type="match status" value="1"/>
</dbReference>
<gene>
    <name evidence="1" type="ORF">BST86_13185</name>
</gene>
<comment type="caution">
    <text evidence="1">The sequence shown here is derived from an EMBL/GenBank/DDBJ whole genome shotgun (WGS) entry which is preliminary data.</text>
</comment>
<sequence>MNKQAIWSLRLGFSTAQQDLISDLGLAGYLAKSFAYNDPMDIPEFLEGQPMDFQSIRSRRRELNQLSPEQKAEARREQRQNLRSISLDWIQRMQDAQFPLRENMVCFWHNHYVATYQKVKVAPWIFEHYTALYEQAFGNFRELTKTMVKSNAVISYLDNDKNRKGSNNENLSRELLELFTLGIGNYTEIDVKSGAKALAGLTYGNQTGNYRNRQRENEEITYLGQTGFFDSDAIVDIIFEQEAIPFLITEKILKWFVYDNPSIALIKEYGDYFREQDFEIQPLLEKIFLSEYDKNPIATKVKDPLRFALQTIQELQVEDRIEPKQIVTFLRDQSMDLYNQPNVKGWEGGNSWITSSILLRRNQVARMLASGERISKRNMMNRTEDPELPDLQIPKELENNKQIIAYLLDQTLTITTPTIQADLEEILKYDFQPHKEGSELGILRAYEYIITTPEYQVI</sequence>
<evidence type="ECO:0000313" key="1">
    <source>
        <dbReference type="EMBL" id="PRP68418.1"/>
    </source>
</evidence>
<dbReference type="OrthoDB" id="9772295at2"/>
<dbReference type="AlphaFoldDB" id="A0A2S9WY64"/>
<organism evidence="1 2">
    <name type="scientific">Nonlabens agnitus</name>
    <dbReference type="NCBI Taxonomy" id="870484"/>
    <lineage>
        <taxon>Bacteria</taxon>
        <taxon>Pseudomonadati</taxon>
        <taxon>Bacteroidota</taxon>
        <taxon>Flavobacteriia</taxon>
        <taxon>Flavobacteriales</taxon>
        <taxon>Flavobacteriaceae</taxon>
        <taxon>Nonlabens</taxon>
    </lineage>
</organism>
<dbReference type="Proteomes" id="UP000239532">
    <property type="component" value="Unassembled WGS sequence"/>
</dbReference>
<keyword evidence="2" id="KW-1185">Reference proteome</keyword>
<reference evidence="1 2" key="1">
    <citation type="submission" date="2016-11" db="EMBL/GenBank/DDBJ databases">
        <title>Trade-off between light-utilization and light-protection in marine flavobacteria.</title>
        <authorList>
            <person name="Kumagai Y."/>
        </authorList>
    </citation>
    <scope>NUCLEOTIDE SEQUENCE [LARGE SCALE GENOMIC DNA]</scope>
    <source>
        <strain evidence="1 2">JCM 17109</strain>
    </source>
</reference>